<evidence type="ECO:0000256" key="2">
    <source>
        <dbReference type="ARBA" id="ARBA00006602"/>
    </source>
</evidence>
<name>A0A841RGQ0_9SPIO</name>
<evidence type="ECO:0000313" key="11">
    <source>
        <dbReference type="Proteomes" id="UP000587760"/>
    </source>
</evidence>
<comment type="caution">
    <text evidence="10">The sequence shown here is derived from an EMBL/GenBank/DDBJ whole genome shotgun (WGS) entry which is preliminary data.</text>
</comment>
<keyword evidence="7" id="KW-1006">Bacterial flagellum protein export</keyword>
<keyword evidence="6" id="KW-0653">Protein transport</keyword>
<evidence type="ECO:0000256" key="6">
    <source>
        <dbReference type="ARBA" id="ARBA00022927"/>
    </source>
</evidence>
<dbReference type="Pfam" id="PF02108">
    <property type="entry name" value="FliH"/>
    <property type="match status" value="1"/>
</dbReference>
<evidence type="ECO:0000256" key="7">
    <source>
        <dbReference type="ARBA" id="ARBA00023225"/>
    </source>
</evidence>
<evidence type="ECO:0000259" key="9">
    <source>
        <dbReference type="Pfam" id="PF02108"/>
    </source>
</evidence>
<reference evidence="10 11" key="1">
    <citation type="submission" date="2020-08" db="EMBL/GenBank/DDBJ databases">
        <title>Genomic Encyclopedia of Type Strains, Phase IV (KMG-IV): sequencing the most valuable type-strain genomes for metagenomic binning, comparative biology and taxonomic classification.</title>
        <authorList>
            <person name="Goeker M."/>
        </authorList>
    </citation>
    <scope>NUCLEOTIDE SEQUENCE [LARGE SCALE GENOMIC DNA]</scope>
    <source>
        <strain evidence="10 11">DSM 2461</strain>
    </source>
</reference>
<dbReference type="RefSeq" id="WP_184748190.1">
    <property type="nucleotide sequence ID" value="NZ_JACHGJ010000008.1"/>
</dbReference>
<evidence type="ECO:0000256" key="5">
    <source>
        <dbReference type="ARBA" id="ARBA00022795"/>
    </source>
</evidence>
<dbReference type="PANTHER" id="PTHR34982:SF1">
    <property type="entry name" value="FLAGELLAR ASSEMBLY PROTEIN FLIH"/>
    <property type="match status" value="1"/>
</dbReference>
<dbReference type="EMBL" id="JACHGJ010000008">
    <property type="protein sequence ID" value="MBB6481959.1"/>
    <property type="molecule type" value="Genomic_DNA"/>
</dbReference>
<dbReference type="GO" id="GO:0044781">
    <property type="term" value="P:bacterial-type flagellum organization"/>
    <property type="evidence" value="ECO:0007669"/>
    <property type="project" value="UniProtKB-KW"/>
</dbReference>
<keyword evidence="5" id="KW-1005">Bacterial flagellum biogenesis</keyword>
<sequence>MAKSVFRPQEIVNLTQQKVKIEAPVFETEVEEVEELEEFEYTGPTAEDLKREADAFKASWEREKQAMIEEAQARAEAIIREAEETAFEEVRKKTDQATAEKQIAEEEALKTRETAEAEAARLRDDTERQIEDFKKDAYDKGYEAGREEGFKSGEAEVARLIERIHTIMNKSIEKRVEIIEEAESQLIDLVLQISRKVIKVVSENQKNVVINNVVQALRKMKSRGDVAIKVNLADLEITTEHTQDFLRMVENVKSITVLEDSSVDKGGCIIETDFGQIDARISSQLKEIEEKILDIVPIKTGIES</sequence>
<dbReference type="GO" id="GO:0005829">
    <property type="term" value="C:cytosol"/>
    <property type="evidence" value="ECO:0007669"/>
    <property type="project" value="TreeGrafter"/>
</dbReference>
<dbReference type="Proteomes" id="UP000587760">
    <property type="component" value="Unassembled WGS sequence"/>
</dbReference>
<dbReference type="InterPro" id="IPR018035">
    <property type="entry name" value="Flagellar_FliH/T3SS_HrpE"/>
</dbReference>
<keyword evidence="10" id="KW-0966">Cell projection</keyword>
<keyword evidence="4" id="KW-0813">Transport</keyword>
<feature type="domain" description="Flagellar assembly protein FliH/Type III secretion system HrpE" evidence="9">
    <location>
        <begin position="161"/>
        <end position="288"/>
    </location>
</feature>
<keyword evidence="10" id="KW-0282">Flagellum</keyword>
<dbReference type="PANTHER" id="PTHR34982">
    <property type="entry name" value="YOP PROTEINS TRANSLOCATION PROTEIN L"/>
    <property type="match status" value="1"/>
</dbReference>
<accession>A0A841RGQ0</accession>
<dbReference type="InterPro" id="IPR051472">
    <property type="entry name" value="T3SS_Stator/FliH"/>
</dbReference>
<dbReference type="AlphaFoldDB" id="A0A841RGQ0"/>
<dbReference type="NCBIfam" id="NF005198">
    <property type="entry name" value="PRK06669.1-3"/>
    <property type="match status" value="1"/>
</dbReference>
<evidence type="ECO:0000256" key="8">
    <source>
        <dbReference type="SAM" id="Coils"/>
    </source>
</evidence>
<evidence type="ECO:0000313" key="10">
    <source>
        <dbReference type="EMBL" id="MBB6481959.1"/>
    </source>
</evidence>
<keyword evidence="8" id="KW-0175">Coiled coil</keyword>
<feature type="coiled-coil region" evidence="8">
    <location>
        <begin position="61"/>
        <end position="136"/>
    </location>
</feature>
<organism evidence="10 11">
    <name type="scientific">Spirochaeta isovalerica</name>
    <dbReference type="NCBI Taxonomy" id="150"/>
    <lineage>
        <taxon>Bacteria</taxon>
        <taxon>Pseudomonadati</taxon>
        <taxon>Spirochaetota</taxon>
        <taxon>Spirochaetia</taxon>
        <taxon>Spirochaetales</taxon>
        <taxon>Spirochaetaceae</taxon>
        <taxon>Spirochaeta</taxon>
    </lineage>
</organism>
<keyword evidence="11" id="KW-1185">Reference proteome</keyword>
<evidence type="ECO:0000256" key="4">
    <source>
        <dbReference type="ARBA" id="ARBA00022448"/>
    </source>
</evidence>
<evidence type="ECO:0000256" key="1">
    <source>
        <dbReference type="ARBA" id="ARBA00003041"/>
    </source>
</evidence>
<comment type="similarity">
    <text evidence="2">Belongs to the FliH family.</text>
</comment>
<keyword evidence="10" id="KW-0969">Cilium</keyword>
<gene>
    <name evidence="10" type="ORF">HNR50_003640</name>
</gene>
<protein>
    <recommendedName>
        <fullName evidence="3">Flagellar assembly protein FliH</fullName>
    </recommendedName>
</protein>
<dbReference type="GO" id="GO:0015031">
    <property type="term" value="P:protein transport"/>
    <property type="evidence" value="ECO:0007669"/>
    <property type="project" value="UniProtKB-KW"/>
</dbReference>
<dbReference type="SUPFAM" id="SSF160527">
    <property type="entry name" value="V-type ATPase subunit E-like"/>
    <property type="match status" value="1"/>
</dbReference>
<proteinExistence type="inferred from homology"/>
<comment type="function">
    <text evidence="1">Needed for flagellar regrowth and assembly.</text>
</comment>
<evidence type="ECO:0000256" key="3">
    <source>
        <dbReference type="ARBA" id="ARBA00016507"/>
    </source>
</evidence>